<evidence type="ECO:0000256" key="2">
    <source>
        <dbReference type="ARBA" id="ARBA00023242"/>
    </source>
</evidence>
<protein>
    <submittedName>
        <fullName evidence="4">Xylanolytic transcriptional activator xlnR</fullName>
    </submittedName>
</protein>
<dbReference type="GO" id="GO:0005634">
    <property type="term" value="C:nucleus"/>
    <property type="evidence" value="ECO:0007669"/>
    <property type="project" value="UniProtKB-SubCell"/>
</dbReference>
<comment type="caution">
    <text evidence="4">The sequence shown here is derived from an EMBL/GenBank/DDBJ whole genome shotgun (WGS) entry which is preliminary data.</text>
</comment>
<organism evidence="4 5">
    <name type="scientific">Fusarium austroafricanum</name>
    <dbReference type="NCBI Taxonomy" id="2364996"/>
    <lineage>
        <taxon>Eukaryota</taxon>
        <taxon>Fungi</taxon>
        <taxon>Dikarya</taxon>
        <taxon>Ascomycota</taxon>
        <taxon>Pezizomycotina</taxon>
        <taxon>Sordariomycetes</taxon>
        <taxon>Hypocreomycetidae</taxon>
        <taxon>Hypocreales</taxon>
        <taxon>Nectriaceae</taxon>
        <taxon>Fusarium</taxon>
        <taxon>Fusarium concolor species complex</taxon>
    </lineage>
</organism>
<comment type="subcellular location">
    <subcellularLocation>
        <location evidence="1">Nucleus</location>
    </subcellularLocation>
</comment>
<proteinExistence type="predicted"/>
<gene>
    <name evidence="4" type="ORF">F53441_6402</name>
</gene>
<evidence type="ECO:0000256" key="3">
    <source>
        <dbReference type="SAM" id="Coils"/>
    </source>
</evidence>
<accession>A0A8H4KIN9</accession>
<keyword evidence="2" id="KW-0539">Nucleus</keyword>
<keyword evidence="3" id="KW-0175">Coiled coil</keyword>
<dbReference type="Pfam" id="PF11951">
    <property type="entry name" value="Fungal_trans_2"/>
    <property type="match status" value="1"/>
</dbReference>
<evidence type="ECO:0000313" key="5">
    <source>
        <dbReference type="Proteomes" id="UP000605986"/>
    </source>
</evidence>
<feature type="coiled-coil region" evidence="3">
    <location>
        <begin position="96"/>
        <end position="123"/>
    </location>
</feature>
<reference evidence="4" key="1">
    <citation type="submission" date="2020-01" db="EMBL/GenBank/DDBJ databases">
        <title>Identification and distribution of gene clusters putatively required for synthesis of sphingolipid metabolism inhibitors in phylogenetically diverse species of the filamentous fungus Fusarium.</title>
        <authorList>
            <person name="Kim H.-S."/>
            <person name="Busman M."/>
            <person name="Brown D.W."/>
            <person name="Divon H."/>
            <person name="Uhlig S."/>
            <person name="Proctor R.H."/>
        </authorList>
    </citation>
    <scope>NUCLEOTIDE SEQUENCE</scope>
    <source>
        <strain evidence="4">NRRL 53441</strain>
    </source>
</reference>
<evidence type="ECO:0000313" key="4">
    <source>
        <dbReference type="EMBL" id="KAF4450491.1"/>
    </source>
</evidence>
<dbReference type="OrthoDB" id="4844260at2759"/>
<dbReference type="InterPro" id="IPR021858">
    <property type="entry name" value="Fun_TF"/>
</dbReference>
<keyword evidence="5" id="KW-1185">Reference proteome</keyword>
<dbReference type="Proteomes" id="UP000605986">
    <property type="component" value="Unassembled WGS sequence"/>
</dbReference>
<name>A0A8H4KIN9_9HYPO</name>
<dbReference type="PANTHER" id="PTHR37534">
    <property type="entry name" value="TRANSCRIPTIONAL ACTIVATOR PROTEIN UGA3"/>
    <property type="match status" value="1"/>
</dbReference>
<dbReference type="AlphaFoldDB" id="A0A8H4KIN9"/>
<dbReference type="EMBL" id="JAADJG010000249">
    <property type="protein sequence ID" value="KAF4450491.1"/>
    <property type="molecule type" value="Genomic_DNA"/>
</dbReference>
<sequence>MEKDRWGYSKLHRSGLRLSGPENQDVRLLIRMTRWRFTAINDSGLPFLSELCAIAQKYSSVRSAMLALAGSLRPWIALNAVTSGSAQSPSQRHQAVDLASSALERYQSALQDLQIKISELHVSEANNDDIVELLGSVLILITAGFPSDSRPSQDADWTLHISGIVSLIESLDQNHIQSVYISRLAREIAAYLDIGIFSLGSLGQSRSRRAWLSWNIEPPGAPQQTDFSPMEVMLGYPRSLVTVIASMAALLECKDRGEIDSLVQTTIAGLFEQARQGRDDASPPVEQQQREKQATIEELCTQLETTLTLWTQPVIPSRISIPVRLALTTAWEIMRKAALIYLWRGGFGANVQEQIPSVRANIASKFIREMILSLQALLHMYDEQRITIMNIMTWPTVVIAISFLTDSAGR</sequence>
<dbReference type="PANTHER" id="PTHR37534:SF46">
    <property type="entry name" value="ZN(II)2CYS6 TRANSCRIPTION FACTOR (EUROFUNG)"/>
    <property type="match status" value="1"/>
</dbReference>
<evidence type="ECO:0000256" key="1">
    <source>
        <dbReference type="ARBA" id="ARBA00004123"/>
    </source>
</evidence>